<dbReference type="InterPro" id="IPR041569">
    <property type="entry name" value="AAA_lid_3"/>
</dbReference>
<dbReference type="InterPro" id="IPR003593">
    <property type="entry name" value="AAA+_ATPase"/>
</dbReference>
<organism evidence="7 8">
    <name type="scientific">Umbelopsis vinacea</name>
    <dbReference type="NCBI Taxonomy" id="44442"/>
    <lineage>
        <taxon>Eukaryota</taxon>
        <taxon>Fungi</taxon>
        <taxon>Fungi incertae sedis</taxon>
        <taxon>Mucoromycota</taxon>
        <taxon>Mucoromycotina</taxon>
        <taxon>Umbelopsidomycetes</taxon>
        <taxon>Umbelopsidales</taxon>
        <taxon>Umbelopsidaceae</taxon>
        <taxon>Umbelopsis</taxon>
    </lineage>
</organism>
<dbReference type="InterPro" id="IPR003960">
    <property type="entry name" value="ATPase_AAA_CS"/>
</dbReference>
<dbReference type="InterPro" id="IPR050168">
    <property type="entry name" value="AAA_ATPase_domain"/>
</dbReference>
<dbReference type="Gene3D" id="1.10.8.60">
    <property type="match status" value="2"/>
</dbReference>
<dbReference type="PANTHER" id="PTHR23077">
    <property type="entry name" value="AAA-FAMILY ATPASE"/>
    <property type="match status" value="1"/>
</dbReference>
<dbReference type="Pfam" id="PF17862">
    <property type="entry name" value="AAA_lid_3"/>
    <property type="match status" value="1"/>
</dbReference>
<dbReference type="InterPro" id="IPR027417">
    <property type="entry name" value="P-loop_NTPase"/>
</dbReference>
<comment type="caution">
    <text evidence="7">The sequence shown here is derived from an EMBL/GenBank/DDBJ whole genome shotgun (WGS) entry which is preliminary data.</text>
</comment>
<dbReference type="OrthoDB" id="10254455at2759"/>
<sequence>MILQVSIGSLVLEYPNQLEKGITQLLNRARELDRSIVILDNIELMFPKSGLSDIQLRLQVLDQLQNDQDDELIIIGCCIDLTSLDHGIKKSFDEKLQFEIPTPEERSHIFRNIGSLFQLSPTIDSKAIADRLHSYKLADVYKLIRIADEARCRESGHSISEEHLIESIQYIHAIGPGVGRTAEQPEAIKWSDIGGLEKAKSALMECTSWMHNNQVAYERLGGSPTTGVLLFGPPGTGKTLLAKAIANECSANFLAISIPELIKGEVGESEKAVARVFTTARRCNPCVIFFDELEAIFGSREANGNLANKLISQLMMELDNLSRGKERVLVVTATNHPEKIDRAILRPGRLDQHIFVALPSEEERLQILQVLAKKSDVDANVSFEKFANMTNHFTGADMQALVRKAGLCALKRSQGNEIHINEQDFLDALNVMKASVLEEEHHRYTQFELA</sequence>
<keyword evidence="2" id="KW-0963">Cytoplasm</keyword>
<dbReference type="GO" id="GO:0016887">
    <property type="term" value="F:ATP hydrolysis activity"/>
    <property type="evidence" value="ECO:0007669"/>
    <property type="project" value="InterPro"/>
</dbReference>
<dbReference type="Proteomes" id="UP000612746">
    <property type="component" value="Unassembled WGS sequence"/>
</dbReference>
<name>A0A8H7UKS6_9FUNG</name>
<dbReference type="PROSITE" id="PS00674">
    <property type="entry name" value="AAA"/>
    <property type="match status" value="1"/>
</dbReference>
<feature type="domain" description="AAA+ ATPase" evidence="6">
    <location>
        <begin position="224"/>
        <end position="360"/>
    </location>
</feature>
<feature type="non-terminal residue" evidence="7">
    <location>
        <position position="1"/>
    </location>
</feature>
<dbReference type="GO" id="GO:0005524">
    <property type="term" value="F:ATP binding"/>
    <property type="evidence" value="ECO:0007669"/>
    <property type="project" value="UniProtKB-KW"/>
</dbReference>
<dbReference type="Pfam" id="PF00004">
    <property type="entry name" value="AAA"/>
    <property type="match status" value="2"/>
</dbReference>
<dbReference type="AlphaFoldDB" id="A0A8H7UKS6"/>
<evidence type="ECO:0000313" key="7">
    <source>
        <dbReference type="EMBL" id="KAG2185392.1"/>
    </source>
</evidence>
<evidence type="ECO:0000256" key="4">
    <source>
        <dbReference type="ARBA" id="ARBA00022840"/>
    </source>
</evidence>
<dbReference type="EMBL" id="JAEPRA010000005">
    <property type="protein sequence ID" value="KAG2185392.1"/>
    <property type="molecule type" value="Genomic_DNA"/>
</dbReference>
<proteinExistence type="inferred from homology"/>
<dbReference type="SMART" id="SM00382">
    <property type="entry name" value="AAA"/>
    <property type="match status" value="1"/>
</dbReference>
<keyword evidence="4 5" id="KW-0067">ATP-binding</keyword>
<dbReference type="InterPro" id="IPR003959">
    <property type="entry name" value="ATPase_AAA_core"/>
</dbReference>
<evidence type="ECO:0000256" key="5">
    <source>
        <dbReference type="RuleBase" id="RU003651"/>
    </source>
</evidence>
<dbReference type="FunFam" id="3.40.50.300:FF:001054">
    <property type="entry name" value="ATPase, AAA family, putative"/>
    <property type="match status" value="1"/>
</dbReference>
<keyword evidence="8" id="KW-1185">Reference proteome</keyword>
<dbReference type="PANTHER" id="PTHR23077:SF117">
    <property type="entry name" value="AAA+ ATPASE DOMAIN-CONTAINING PROTEIN"/>
    <property type="match status" value="1"/>
</dbReference>
<accession>A0A8H7UKS6</accession>
<comment type="subcellular location">
    <subcellularLocation>
        <location evidence="1">Cytoplasm</location>
    </subcellularLocation>
</comment>
<reference evidence="7" key="1">
    <citation type="submission" date="2020-12" db="EMBL/GenBank/DDBJ databases">
        <title>Metabolic potential, ecology and presence of endohyphal bacteria is reflected in genomic diversity of Mucoromycotina.</title>
        <authorList>
            <person name="Muszewska A."/>
            <person name="Okrasinska A."/>
            <person name="Steczkiewicz K."/>
            <person name="Drgas O."/>
            <person name="Orlowska M."/>
            <person name="Perlinska-Lenart U."/>
            <person name="Aleksandrzak-Piekarczyk T."/>
            <person name="Szatraj K."/>
            <person name="Zielenkiewicz U."/>
            <person name="Pilsyk S."/>
            <person name="Malc E."/>
            <person name="Mieczkowski P."/>
            <person name="Kruszewska J.S."/>
            <person name="Biernat P."/>
            <person name="Pawlowska J."/>
        </authorList>
    </citation>
    <scope>NUCLEOTIDE SEQUENCE</scope>
    <source>
        <strain evidence="7">WA0000051536</strain>
    </source>
</reference>
<keyword evidence="3 5" id="KW-0547">Nucleotide-binding</keyword>
<evidence type="ECO:0000259" key="6">
    <source>
        <dbReference type="SMART" id="SM00382"/>
    </source>
</evidence>
<evidence type="ECO:0000256" key="3">
    <source>
        <dbReference type="ARBA" id="ARBA00022741"/>
    </source>
</evidence>
<evidence type="ECO:0000313" key="8">
    <source>
        <dbReference type="Proteomes" id="UP000612746"/>
    </source>
</evidence>
<evidence type="ECO:0000256" key="2">
    <source>
        <dbReference type="ARBA" id="ARBA00022490"/>
    </source>
</evidence>
<dbReference type="GO" id="GO:0005737">
    <property type="term" value="C:cytoplasm"/>
    <property type="evidence" value="ECO:0007669"/>
    <property type="project" value="UniProtKB-SubCell"/>
</dbReference>
<dbReference type="SUPFAM" id="SSF52540">
    <property type="entry name" value="P-loop containing nucleoside triphosphate hydrolases"/>
    <property type="match status" value="2"/>
</dbReference>
<evidence type="ECO:0000256" key="1">
    <source>
        <dbReference type="ARBA" id="ARBA00004496"/>
    </source>
</evidence>
<gene>
    <name evidence="7" type="ORF">INT44_002183</name>
</gene>
<dbReference type="Gene3D" id="3.40.50.300">
    <property type="entry name" value="P-loop containing nucleotide triphosphate hydrolases"/>
    <property type="match status" value="2"/>
</dbReference>
<comment type="similarity">
    <text evidence="5">Belongs to the AAA ATPase family.</text>
</comment>
<protein>
    <recommendedName>
        <fullName evidence="6">AAA+ ATPase domain-containing protein</fullName>
    </recommendedName>
</protein>